<protein>
    <submittedName>
        <fullName evidence="1">Uncharacterized protein</fullName>
    </submittedName>
</protein>
<evidence type="ECO:0000313" key="1">
    <source>
        <dbReference type="EMBL" id="KAJ4705191.1"/>
    </source>
</evidence>
<accession>A0ACC1X1Z5</accession>
<comment type="caution">
    <text evidence="1">The sequence shown here is derived from an EMBL/GenBank/DDBJ whole genome shotgun (WGS) entry which is preliminary data.</text>
</comment>
<keyword evidence="2" id="KW-1185">Reference proteome</keyword>
<dbReference type="EMBL" id="CM051405">
    <property type="protein sequence ID" value="KAJ4705191.1"/>
    <property type="molecule type" value="Genomic_DNA"/>
</dbReference>
<reference evidence="1 2" key="1">
    <citation type="journal article" date="2023" name="Science">
        <title>Complex scaffold remodeling in plant triterpene biosynthesis.</title>
        <authorList>
            <person name="De La Pena R."/>
            <person name="Hodgson H."/>
            <person name="Liu J.C."/>
            <person name="Stephenson M.J."/>
            <person name="Martin A.C."/>
            <person name="Owen C."/>
            <person name="Harkess A."/>
            <person name="Leebens-Mack J."/>
            <person name="Jimenez L.E."/>
            <person name="Osbourn A."/>
            <person name="Sattely E.S."/>
        </authorList>
    </citation>
    <scope>NUCLEOTIDE SEQUENCE [LARGE SCALE GENOMIC DNA]</scope>
    <source>
        <strain evidence="2">cv. JPN11</strain>
        <tissue evidence="1">Leaf</tissue>
    </source>
</reference>
<proteinExistence type="predicted"/>
<gene>
    <name evidence="1" type="ORF">OWV82_022003</name>
</gene>
<sequence length="81" mass="9183">MAKLLRNSEMASILSINGNNQDKKQNSQLSHISSNVSICSSLQQSFHIDQLVWCPNPNEWIWLPGLIRAQKCESVRGHRVP</sequence>
<evidence type="ECO:0000313" key="2">
    <source>
        <dbReference type="Proteomes" id="UP001164539"/>
    </source>
</evidence>
<dbReference type="Proteomes" id="UP001164539">
    <property type="component" value="Chromosome 12"/>
</dbReference>
<organism evidence="1 2">
    <name type="scientific">Melia azedarach</name>
    <name type="common">Chinaberry tree</name>
    <dbReference type="NCBI Taxonomy" id="155640"/>
    <lineage>
        <taxon>Eukaryota</taxon>
        <taxon>Viridiplantae</taxon>
        <taxon>Streptophyta</taxon>
        <taxon>Embryophyta</taxon>
        <taxon>Tracheophyta</taxon>
        <taxon>Spermatophyta</taxon>
        <taxon>Magnoliopsida</taxon>
        <taxon>eudicotyledons</taxon>
        <taxon>Gunneridae</taxon>
        <taxon>Pentapetalae</taxon>
        <taxon>rosids</taxon>
        <taxon>malvids</taxon>
        <taxon>Sapindales</taxon>
        <taxon>Meliaceae</taxon>
        <taxon>Melia</taxon>
    </lineage>
</organism>
<name>A0ACC1X1Z5_MELAZ</name>